<comment type="caution">
    <text evidence="1">The sequence shown here is derived from an EMBL/GenBank/DDBJ whole genome shotgun (WGS) entry which is preliminary data.</text>
</comment>
<dbReference type="EMBL" id="JAAGKO020000027">
    <property type="protein sequence ID" value="MDI5964835.1"/>
    <property type="molecule type" value="Genomic_DNA"/>
</dbReference>
<evidence type="ECO:0000313" key="2">
    <source>
        <dbReference type="Proteomes" id="UP001156398"/>
    </source>
</evidence>
<proteinExistence type="predicted"/>
<gene>
    <name evidence="1" type="ORF">POF43_019265</name>
</gene>
<reference evidence="1 2" key="1">
    <citation type="submission" date="2023-05" db="EMBL/GenBank/DDBJ databases">
        <title>Streptantibioticus silvisoli sp. nov., acidotolerant actinomycetes 1 from pine litter.</title>
        <authorList>
            <person name="Swiecimska M."/>
            <person name="Golinska P."/>
            <person name="Sangal V."/>
            <person name="Wachnowicz B."/>
            <person name="Goodfellow M."/>
        </authorList>
    </citation>
    <scope>NUCLEOTIDE SEQUENCE [LARGE SCALE GENOMIC DNA]</scope>
    <source>
        <strain evidence="1 2">SL54</strain>
    </source>
</reference>
<protein>
    <submittedName>
        <fullName evidence="1">Uncharacterized protein</fullName>
    </submittedName>
</protein>
<sequence length="133" mass="14338">MTIIDSRPTTAFAPVSTPTMYHPQDDGTLILIPAADAAVLDRYRDGDEPTAEDWPVVARYYPVMPLVYEPQFFGDPFPLYPLIDEVTETECGGLSYICYPMPGTVTKGPGGSTTITVTMGPESFTPRASGVAA</sequence>
<dbReference type="Proteomes" id="UP001156398">
    <property type="component" value="Unassembled WGS sequence"/>
</dbReference>
<accession>A0ABT6W287</accession>
<evidence type="ECO:0000313" key="1">
    <source>
        <dbReference type="EMBL" id="MDI5964835.1"/>
    </source>
</evidence>
<keyword evidence="2" id="KW-1185">Reference proteome</keyword>
<dbReference type="RefSeq" id="WP_271324801.1">
    <property type="nucleotide sequence ID" value="NZ_JAAGKO020000027.1"/>
</dbReference>
<organism evidence="1 2">
    <name type="scientific">Streptantibioticus silvisoli</name>
    <dbReference type="NCBI Taxonomy" id="2705255"/>
    <lineage>
        <taxon>Bacteria</taxon>
        <taxon>Bacillati</taxon>
        <taxon>Actinomycetota</taxon>
        <taxon>Actinomycetes</taxon>
        <taxon>Kitasatosporales</taxon>
        <taxon>Streptomycetaceae</taxon>
        <taxon>Streptantibioticus</taxon>
    </lineage>
</organism>
<name>A0ABT6W287_9ACTN</name>